<reference evidence="1" key="1">
    <citation type="submission" date="2021-12" db="EMBL/GenBank/DDBJ databases">
        <authorList>
            <person name="King R."/>
        </authorList>
    </citation>
    <scope>NUCLEOTIDE SEQUENCE</scope>
</reference>
<dbReference type="AlphaFoldDB" id="A0A9P0C0B5"/>
<organism evidence="1 2">
    <name type="scientific">Chrysodeixis includens</name>
    <name type="common">Soybean looper</name>
    <name type="synonym">Pseudoplusia includens</name>
    <dbReference type="NCBI Taxonomy" id="689277"/>
    <lineage>
        <taxon>Eukaryota</taxon>
        <taxon>Metazoa</taxon>
        <taxon>Ecdysozoa</taxon>
        <taxon>Arthropoda</taxon>
        <taxon>Hexapoda</taxon>
        <taxon>Insecta</taxon>
        <taxon>Pterygota</taxon>
        <taxon>Neoptera</taxon>
        <taxon>Endopterygota</taxon>
        <taxon>Lepidoptera</taxon>
        <taxon>Glossata</taxon>
        <taxon>Ditrysia</taxon>
        <taxon>Noctuoidea</taxon>
        <taxon>Noctuidae</taxon>
        <taxon>Plusiinae</taxon>
        <taxon>Chrysodeixis</taxon>
    </lineage>
</organism>
<sequence>METMEMGDVKAVIAKIRTLRNTYNNETLKAKKKNTTGMATNELYISKIPWLAHLDFLRNIDSYARENTENVVSLFILFYKLSYIQTMC</sequence>
<dbReference type="EMBL" id="LR824031">
    <property type="protein sequence ID" value="CAH0599346.1"/>
    <property type="molecule type" value="Genomic_DNA"/>
</dbReference>
<dbReference type="OrthoDB" id="8190343at2759"/>
<name>A0A9P0C0B5_CHRIL</name>
<accession>A0A9P0C0B5</accession>
<evidence type="ECO:0000313" key="1">
    <source>
        <dbReference type="EMBL" id="CAH0599346.1"/>
    </source>
</evidence>
<evidence type="ECO:0000313" key="2">
    <source>
        <dbReference type="Proteomes" id="UP001154114"/>
    </source>
</evidence>
<keyword evidence="2" id="KW-1185">Reference proteome</keyword>
<dbReference type="Proteomes" id="UP001154114">
    <property type="component" value="Chromosome 28"/>
</dbReference>
<gene>
    <name evidence="1" type="ORF">CINC_LOCUS8655</name>
</gene>
<protein>
    <submittedName>
        <fullName evidence="1">Uncharacterized protein</fullName>
    </submittedName>
</protein>
<proteinExistence type="predicted"/>